<keyword evidence="2" id="KW-1185">Reference proteome</keyword>
<reference evidence="1 2" key="1">
    <citation type="submission" date="2012-09" db="EMBL/GenBank/DDBJ databases">
        <title>Genome Sequence of alkane-degrading Bacterium Alcanivorax sp. 6-D-6.</title>
        <authorList>
            <person name="Lai Q."/>
            <person name="Shao Z."/>
        </authorList>
    </citation>
    <scope>NUCLEOTIDE SEQUENCE [LARGE SCALE GENOMIC DNA]</scope>
    <source>
        <strain evidence="1 2">6-D-6</strain>
    </source>
</reference>
<sequence length="89" mass="10778">MLNEACERILRQAESILADREGREHERYLELWKLLREEDEDIALMFDNLTRNHAYLKLLAMRSRGVLSDERLSRFSEETRKRLQRSLED</sequence>
<name>A0ABQ6YBA4_9GAMM</name>
<dbReference type="Proteomes" id="UP000771797">
    <property type="component" value="Unassembled WGS sequence"/>
</dbReference>
<organism evidence="1 2">
    <name type="scientific">Alcanivorax xiamenensis</name>
    <dbReference type="NCBI Taxonomy" id="1177156"/>
    <lineage>
        <taxon>Bacteria</taxon>
        <taxon>Pseudomonadati</taxon>
        <taxon>Pseudomonadota</taxon>
        <taxon>Gammaproteobacteria</taxon>
        <taxon>Oceanospirillales</taxon>
        <taxon>Alcanivoracaceae</taxon>
        <taxon>Alcanivorax</taxon>
    </lineage>
</organism>
<protein>
    <submittedName>
        <fullName evidence="1">Uncharacterized protein</fullName>
    </submittedName>
</protein>
<proteinExistence type="predicted"/>
<accession>A0ABQ6YBA4</accession>
<evidence type="ECO:0000313" key="1">
    <source>
        <dbReference type="EMBL" id="KAF0807320.1"/>
    </source>
</evidence>
<gene>
    <name evidence="1" type="ORF">A6D6_00872</name>
</gene>
<comment type="caution">
    <text evidence="1">The sequence shown here is derived from an EMBL/GenBank/DDBJ whole genome shotgun (WGS) entry which is preliminary data.</text>
</comment>
<evidence type="ECO:0000313" key="2">
    <source>
        <dbReference type="Proteomes" id="UP000771797"/>
    </source>
</evidence>
<dbReference type="EMBL" id="AQPF01000004">
    <property type="protein sequence ID" value="KAF0807320.1"/>
    <property type="molecule type" value="Genomic_DNA"/>
</dbReference>